<gene>
    <name evidence="1" type="ORF">BN12_110006</name>
</gene>
<name>A0A077LW37_9MICO</name>
<reference evidence="1 2" key="1">
    <citation type="journal article" date="2013" name="ISME J.">
        <title>A metabolic model for members of the genus Tetrasphaera involved in enhanced biological phosphorus removal.</title>
        <authorList>
            <person name="Kristiansen R."/>
            <person name="Nguyen H.T.T."/>
            <person name="Saunders A.M."/>
            <person name="Nielsen J.L."/>
            <person name="Wimmer R."/>
            <person name="Le V.Q."/>
            <person name="McIlroy S.J."/>
            <person name="Petrovski S."/>
            <person name="Seviour R.J."/>
            <person name="Calteau A."/>
            <person name="Nielsen K.L."/>
            <person name="Nielsen P.H."/>
        </authorList>
    </citation>
    <scope>NUCLEOTIDE SEQUENCE [LARGE SCALE GENOMIC DNA]</scope>
    <source>
        <strain evidence="1 2">T1-X7</strain>
    </source>
</reference>
<keyword evidence="2" id="KW-1185">Reference proteome</keyword>
<dbReference type="RefSeq" id="WP_048549893.1">
    <property type="nucleotide sequence ID" value="NZ_HF570958.1"/>
</dbReference>
<proteinExistence type="predicted"/>
<comment type="caution">
    <text evidence="1">The sequence shown here is derived from an EMBL/GenBank/DDBJ whole genome shotgun (WGS) entry which is preliminary data.</text>
</comment>
<sequence>MIEDLESVPLLVAADLPAGWQMPDASPIDPERDSTTIDKALKYEQWVDPAPGLDRKLNSSHNNTDSGRWFLIQHTESNTRVLLRLQRQYVLDEEPKGEVRISGIVYLPEWAGDPVASPMLRNLPTSRIEAAINRRQFAVTGATRFDDGRLTLPSGRVLRSKDVMKPLGNPKRTPDFYEVVALQHTRLTDDGDPNPTATMARISTVPLSTAQGWVARARRKGLLPPGRRGRAG</sequence>
<dbReference type="AlphaFoldDB" id="A0A077LW37"/>
<organism evidence="1 2">
    <name type="scientific">Nostocoides japonicum T1-X7</name>
    <dbReference type="NCBI Taxonomy" id="1194083"/>
    <lineage>
        <taxon>Bacteria</taxon>
        <taxon>Bacillati</taxon>
        <taxon>Actinomycetota</taxon>
        <taxon>Actinomycetes</taxon>
        <taxon>Micrococcales</taxon>
        <taxon>Intrasporangiaceae</taxon>
        <taxon>Nostocoides</taxon>
    </lineage>
</organism>
<accession>A0A077LW37</accession>
<protein>
    <submittedName>
        <fullName evidence="1">Uncharacterized protein</fullName>
    </submittedName>
</protein>
<dbReference type="STRING" id="1194083.BN12_110006"/>
<dbReference type="EMBL" id="CAJB01000013">
    <property type="protein sequence ID" value="CCH76150.1"/>
    <property type="molecule type" value="Genomic_DNA"/>
</dbReference>
<dbReference type="Proteomes" id="UP000035721">
    <property type="component" value="Unassembled WGS sequence"/>
</dbReference>
<dbReference type="OrthoDB" id="4988171at2"/>
<evidence type="ECO:0000313" key="2">
    <source>
        <dbReference type="Proteomes" id="UP000035721"/>
    </source>
</evidence>
<evidence type="ECO:0000313" key="1">
    <source>
        <dbReference type="EMBL" id="CCH76150.1"/>
    </source>
</evidence>